<feature type="region of interest" description="Disordered" evidence="3">
    <location>
        <begin position="1"/>
        <end position="23"/>
    </location>
</feature>
<dbReference type="Gene3D" id="2.40.160.120">
    <property type="match status" value="1"/>
</dbReference>
<evidence type="ECO:0000256" key="3">
    <source>
        <dbReference type="SAM" id="MobiDB-lite"/>
    </source>
</evidence>
<dbReference type="GO" id="GO:0032541">
    <property type="term" value="C:cortical endoplasmic reticulum"/>
    <property type="evidence" value="ECO:0007669"/>
    <property type="project" value="TreeGrafter"/>
</dbReference>
<name>A0A8H7S6W9_9FUNG</name>
<evidence type="ECO:0000256" key="1">
    <source>
        <dbReference type="ARBA" id="ARBA00008842"/>
    </source>
</evidence>
<keyword evidence="5" id="KW-1185">Reference proteome</keyword>
<sequence length="377" mass="42829">MTRKNKTTTMNGSERGPDGDPDCTEVLEDDSRSILMGIISQLGKGTDLHRVTLPTFVLEPRSMLERITDFMSHPELLLEATTLTDPLERFVKIVGFFLSGWHIKPKGVKKPYNPVLGEMFRSRWKYANGTEGIYIAEQVSHHPPISAYHYASPENGIMIQGNLRPKPKFLGNSAATLMEGSSTITLEGWDDEQYFITMPNVYARGILFGKMVMELGDNCSIKCPKNGFVCELNFKTKGFFSGQYNTVIGKIKNEKTGQVLKEISGAWTNELFISSPKSSSKKQSLFDVKNSNIHSMIVEQEQHQENHESRRLWSKVTDAIKQKDQDTATNEKMLLEDKQRLDAKERQKQGTSFQPQFFELNNITNEYILKNIIQSND</sequence>
<dbReference type="EMBL" id="JAEPRB010000077">
    <property type="protein sequence ID" value="KAG2222676.1"/>
    <property type="molecule type" value="Genomic_DNA"/>
</dbReference>
<dbReference type="SUPFAM" id="SSF144000">
    <property type="entry name" value="Oxysterol-binding protein-like"/>
    <property type="match status" value="1"/>
</dbReference>
<dbReference type="OrthoDB" id="14833at2759"/>
<accession>A0A8H7S6W9</accession>
<dbReference type="InterPro" id="IPR000648">
    <property type="entry name" value="Oxysterol-bd"/>
</dbReference>
<gene>
    <name evidence="4" type="ORF">INT45_013490</name>
</gene>
<dbReference type="FunFam" id="1.10.287.2720:FF:000001">
    <property type="entry name" value="Oxysterol-binding OBPalpha"/>
    <property type="match status" value="1"/>
</dbReference>
<reference evidence="4 5" key="1">
    <citation type="submission" date="2020-12" db="EMBL/GenBank/DDBJ databases">
        <title>Metabolic potential, ecology and presence of endohyphal bacteria is reflected in genomic diversity of Mucoromycotina.</title>
        <authorList>
            <person name="Muszewska A."/>
            <person name="Okrasinska A."/>
            <person name="Steczkiewicz K."/>
            <person name="Drgas O."/>
            <person name="Orlowska M."/>
            <person name="Perlinska-Lenart U."/>
            <person name="Aleksandrzak-Piekarczyk T."/>
            <person name="Szatraj K."/>
            <person name="Zielenkiewicz U."/>
            <person name="Pilsyk S."/>
            <person name="Malc E."/>
            <person name="Mieczkowski P."/>
            <person name="Kruszewska J.S."/>
            <person name="Biernat P."/>
            <person name="Pawlowska J."/>
        </authorList>
    </citation>
    <scope>NUCLEOTIDE SEQUENCE [LARGE SCALE GENOMIC DNA]</scope>
    <source>
        <strain evidence="4 5">CBS 142.35</strain>
    </source>
</reference>
<evidence type="ECO:0000313" key="4">
    <source>
        <dbReference type="EMBL" id="KAG2222676.1"/>
    </source>
</evidence>
<dbReference type="Gene3D" id="3.30.70.3490">
    <property type="match status" value="1"/>
</dbReference>
<feature type="non-terminal residue" evidence="4">
    <location>
        <position position="1"/>
    </location>
</feature>
<dbReference type="Pfam" id="PF01237">
    <property type="entry name" value="Oxysterol_BP"/>
    <property type="match status" value="1"/>
</dbReference>
<dbReference type="GO" id="GO:0032934">
    <property type="term" value="F:sterol binding"/>
    <property type="evidence" value="ECO:0007669"/>
    <property type="project" value="TreeGrafter"/>
</dbReference>
<dbReference type="InterPro" id="IPR037239">
    <property type="entry name" value="OSBP_sf"/>
</dbReference>
<dbReference type="PANTHER" id="PTHR10972:SF102">
    <property type="entry name" value="OXYSTEROL-BINDING PROTEIN"/>
    <property type="match status" value="1"/>
</dbReference>
<evidence type="ECO:0000256" key="2">
    <source>
        <dbReference type="RuleBase" id="RU003844"/>
    </source>
</evidence>
<dbReference type="GO" id="GO:0005829">
    <property type="term" value="C:cytosol"/>
    <property type="evidence" value="ECO:0007669"/>
    <property type="project" value="TreeGrafter"/>
</dbReference>
<dbReference type="Proteomes" id="UP000646827">
    <property type="component" value="Unassembled WGS sequence"/>
</dbReference>
<proteinExistence type="inferred from homology"/>
<protein>
    <recommendedName>
        <fullName evidence="6">Oxysterol-binding protein</fullName>
    </recommendedName>
</protein>
<comment type="similarity">
    <text evidence="1 2">Belongs to the OSBP family.</text>
</comment>
<dbReference type="Gene3D" id="1.10.287.2720">
    <property type="match status" value="1"/>
</dbReference>
<organism evidence="4 5">
    <name type="scientific">Circinella minor</name>
    <dbReference type="NCBI Taxonomy" id="1195481"/>
    <lineage>
        <taxon>Eukaryota</taxon>
        <taxon>Fungi</taxon>
        <taxon>Fungi incertae sedis</taxon>
        <taxon>Mucoromycota</taxon>
        <taxon>Mucoromycotina</taxon>
        <taxon>Mucoromycetes</taxon>
        <taxon>Mucorales</taxon>
        <taxon>Lichtheimiaceae</taxon>
        <taxon>Circinella</taxon>
    </lineage>
</organism>
<dbReference type="AlphaFoldDB" id="A0A8H7S6W9"/>
<dbReference type="GO" id="GO:0016020">
    <property type="term" value="C:membrane"/>
    <property type="evidence" value="ECO:0007669"/>
    <property type="project" value="TreeGrafter"/>
</dbReference>
<evidence type="ECO:0008006" key="6">
    <source>
        <dbReference type="Google" id="ProtNLM"/>
    </source>
</evidence>
<dbReference type="PROSITE" id="PS01013">
    <property type="entry name" value="OSBP"/>
    <property type="match status" value="1"/>
</dbReference>
<dbReference type="InterPro" id="IPR018494">
    <property type="entry name" value="Oxysterol-bd_CS"/>
</dbReference>
<evidence type="ECO:0000313" key="5">
    <source>
        <dbReference type="Proteomes" id="UP000646827"/>
    </source>
</evidence>
<comment type="caution">
    <text evidence="4">The sequence shown here is derived from an EMBL/GenBank/DDBJ whole genome shotgun (WGS) entry which is preliminary data.</text>
</comment>
<dbReference type="PANTHER" id="PTHR10972">
    <property type="entry name" value="OXYSTEROL-BINDING PROTEIN-RELATED"/>
    <property type="match status" value="1"/>
</dbReference>